<dbReference type="EMBL" id="KY774314">
    <property type="protein sequence ID" value="ART31556.1"/>
    <property type="molecule type" value="Genomic_DNA"/>
</dbReference>
<organism evidence="1">
    <name type="scientific">Utricularia reniformis</name>
    <dbReference type="NCBI Taxonomy" id="192314"/>
    <lineage>
        <taxon>Eukaryota</taxon>
        <taxon>Viridiplantae</taxon>
        <taxon>Streptophyta</taxon>
        <taxon>Embryophyta</taxon>
        <taxon>Tracheophyta</taxon>
        <taxon>Spermatophyta</taxon>
        <taxon>Magnoliopsida</taxon>
        <taxon>eudicotyledons</taxon>
        <taxon>Gunneridae</taxon>
        <taxon>Pentapetalae</taxon>
        <taxon>asterids</taxon>
        <taxon>lamiids</taxon>
        <taxon>Lamiales</taxon>
        <taxon>Lentibulariaceae</taxon>
        <taxon>Utricularia</taxon>
    </lineage>
</organism>
<proteinExistence type="predicted"/>
<keyword evidence="1" id="KW-0496">Mitochondrion</keyword>
<protein>
    <submittedName>
        <fullName evidence="1">Uncharacterized protein</fullName>
    </submittedName>
</protein>
<accession>A0A1Y0B285</accession>
<evidence type="ECO:0000313" key="1">
    <source>
        <dbReference type="EMBL" id="ART31556.1"/>
    </source>
</evidence>
<gene>
    <name evidence="1" type="ORF">AEK19_MT1358</name>
</gene>
<name>A0A1Y0B285_9LAMI</name>
<sequence length="34" mass="3852">MESRETLVLLLPLNCLNGTHMIVGRARFFFVGIC</sequence>
<reference evidence="1" key="1">
    <citation type="submission" date="2017-03" db="EMBL/GenBank/DDBJ databases">
        <title>The mitochondrial genome of the carnivorous plant Utricularia reniformis (Lentibulariaceae): structure, comparative analysis and evolutionary landmarks.</title>
        <authorList>
            <person name="Silva S.R."/>
            <person name="Alvarenga D.O."/>
            <person name="Michael T.P."/>
            <person name="Miranda V.F.O."/>
            <person name="Varani A.M."/>
        </authorList>
    </citation>
    <scope>NUCLEOTIDE SEQUENCE</scope>
</reference>
<dbReference type="AlphaFoldDB" id="A0A1Y0B285"/>
<geneLocation type="mitochondrion" evidence="1"/>